<evidence type="ECO:0000259" key="2">
    <source>
        <dbReference type="Pfam" id="PF01425"/>
    </source>
</evidence>
<feature type="signal peptide" evidence="1">
    <location>
        <begin position="1"/>
        <end position="28"/>
    </location>
</feature>
<dbReference type="Proteomes" id="UP000465221">
    <property type="component" value="Unassembled WGS sequence"/>
</dbReference>
<dbReference type="Gene3D" id="3.90.1300.10">
    <property type="entry name" value="Amidase signature (AS) domain"/>
    <property type="match status" value="1"/>
</dbReference>
<keyword evidence="1" id="KW-0732">Signal</keyword>
<dbReference type="InterPro" id="IPR023631">
    <property type="entry name" value="Amidase_dom"/>
</dbReference>
<gene>
    <name evidence="3" type="ORF">IFM46972_01657</name>
</gene>
<reference evidence="3 4" key="1">
    <citation type="submission" date="2020-01" db="EMBL/GenBank/DDBJ databases">
        <title>Draft genome sequence of Aspergillus udagawae IFM 46972.</title>
        <authorList>
            <person name="Takahashi H."/>
            <person name="Yaguchi T."/>
        </authorList>
    </citation>
    <scope>NUCLEOTIDE SEQUENCE [LARGE SCALE GENOMIC DNA]</scope>
    <source>
        <strain evidence="3 4">IFM 46972</strain>
    </source>
</reference>
<dbReference type="SUPFAM" id="SSF75304">
    <property type="entry name" value="Amidase signature (AS) enzymes"/>
    <property type="match status" value="1"/>
</dbReference>
<evidence type="ECO:0000256" key="1">
    <source>
        <dbReference type="SAM" id="SignalP"/>
    </source>
</evidence>
<feature type="domain" description="Amidase" evidence="2">
    <location>
        <begin position="136"/>
        <end position="552"/>
    </location>
</feature>
<dbReference type="Pfam" id="PF01425">
    <property type="entry name" value="Amidase"/>
    <property type="match status" value="1"/>
</dbReference>
<dbReference type="EMBL" id="BLKC01000007">
    <property type="protein sequence ID" value="GFF26072.1"/>
    <property type="molecule type" value="Genomic_DNA"/>
</dbReference>
<protein>
    <submittedName>
        <fullName evidence="3">Amidase</fullName>
    </submittedName>
</protein>
<evidence type="ECO:0000313" key="3">
    <source>
        <dbReference type="EMBL" id="GFF26072.1"/>
    </source>
</evidence>
<dbReference type="PANTHER" id="PTHR11895">
    <property type="entry name" value="TRANSAMIDASE"/>
    <property type="match status" value="1"/>
</dbReference>
<name>A0A8H3N963_9EURO</name>
<evidence type="ECO:0000313" key="4">
    <source>
        <dbReference type="Proteomes" id="UP000465221"/>
    </source>
</evidence>
<feature type="chain" id="PRO_5034074774" evidence="1">
    <location>
        <begin position="29"/>
        <end position="570"/>
    </location>
</feature>
<dbReference type="PANTHER" id="PTHR11895:SF170">
    <property type="entry name" value="AMIDASE"/>
    <property type="match status" value="1"/>
</dbReference>
<proteinExistence type="predicted"/>
<sequence length="570" mass="60829">MHDKGAFCAVGVVQVGILFFNLSKTSLASSTCPSCVYPRLIMSVLFTSISADNPVKKEDAQLLLNNFGLSVNPDEADDFHTLLAAVHDCAEDVAKLPDYQPVPDLSRYPRQNIRRPSPEEQAFGQAWAHKFLIKGDPDGGPLAGKTVSLKDCIAVAGVPQLLGSDVIPAWTPITDATVVTRLLHAGADILGTSTCENFCHSTGSYTSAQGIVENPFAAGYSAGGSTSGGAALVAGGLVDITIGGDQGGSIRVPASLCGCVGLKPTHGLVPFTGIASGDAVNDHAGPLARNVQDIALCLDAISGYDGIDDRSLGSPKPGSTAFAQTLQAEPTRLDGFRIALLKEGFEHAAVDPAVRDCVRMAAQKFKELGAIVEEISLPEHLQGPAIWTIQQRIAGSMNLLGNAHGRRGLYLTEMERARLPWTNDSYQRAFPATKNVIINGLYLSSRFPDLYGKTMNIGRRLRDLYETIFEKYDVVIMPTTPVVAPRHGKRGLPLESVKPSMGLTINTAIFDVTGQPAMSIPVGFAPAKDDADVQLPVGMQIVGGLWQESKVLRAGHAWETHSNWKEKILQ</sequence>
<comment type="caution">
    <text evidence="3">The sequence shown here is derived from an EMBL/GenBank/DDBJ whole genome shotgun (WGS) entry which is preliminary data.</text>
</comment>
<organism evidence="3 4">
    <name type="scientific">Aspergillus udagawae</name>
    <dbReference type="NCBI Taxonomy" id="91492"/>
    <lineage>
        <taxon>Eukaryota</taxon>
        <taxon>Fungi</taxon>
        <taxon>Dikarya</taxon>
        <taxon>Ascomycota</taxon>
        <taxon>Pezizomycotina</taxon>
        <taxon>Eurotiomycetes</taxon>
        <taxon>Eurotiomycetidae</taxon>
        <taxon>Eurotiales</taxon>
        <taxon>Aspergillaceae</taxon>
        <taxon>Aspergillus</taxon>
        <taxon>Aspergillus subgen. Fumigati</taxon>
    </lineage>
</organism>
<dbReference type="InterPro" id="IPR000120">
    <property type="entry name" value="Amidase"/>
</dbReference>
<dbReference type="InterPro" id="IPR036928">
    <property type="entry name" value="AS_sf"/>
</dbReference>
<accession>A0A8H3N963</accession>
<dbReference type="GO" id="GO:0003824">
    <property type="term" value="F:catalytic activity"/>
    <property type="evidence" value="ECO:0007669"/>
    <property type="project" value="InterPro"/>
</dbReference>
<dbReference type="AlphaFoldDB" id="A0A8H3N963"/>